<protein>
    <submittedName>
        <fullName evidence="1">Uncharacterized protein</fullName>
    </submittedName>
</protein>
<proteinExistence type="predicted"/>
<dbReference type="AlphaFoldDB" id="W6UXI0"/>
<sequence>MPAGSVTAATRASAEHHVSEASSLLYASSEKENVGCTGGGFKVEIC</sequence>
<gene>
    <name evidence="1" type="ORF">EGR_06899</name>
</gene>
<dbReference type="RefSeq" id="XP_024349460.1">
    <property type="nucleotide sequence ID" value="XM_024496148.1"/>
</dbReference>
<comment type="caution">
    <text evidence="1">The sequence shown here is derived from an EMBL/GenBank/DDBJ whole genome shotgun (WGS) entry which is preliminary data.</text>
</comment>
<dbReference type="GeneID" id="36342614"/>
<name>W6UXI0_ECHGR</name>
<reference evidence="1 2" key="1">
    <citation type="journal article" date="2013" name="Nat. Genet.">
        <title>The genome of the hydatid tapeworm Echinococcus granulosus.</title>
        <authorList>
            <person name="Zheng H."/>
            <person name="Zhang W."/>
            <person name="Zhang L."/>
            <person name="Zhang Z."/>
            <person name="Li J."/>
            <person name="Lu G."/>
            <person name="Zhu Y."/>
            <person name="Wang Y."/>
            <person name="Huang Y."/>
            <person name="Liu J."/>
            <person name="Kang H."/>
            <person name="Chen J."/>
            <person name="Wang L."/>
            <person name="Chen A."/>
            <person name="Yu S."/>
            <person name="Gao Z."/>
            <person name="Jin L."/>
            <person name="Gu W."/>
            <person name="Wang Z."/>
            <person name="Zhao L."/>
            <person name="Shi B."/>
            <person name="Wen H."/>
            <person name="Lin R."/>
            <person name="Jones M.K."/>
            <person name="Brejova B."/>
            <person name="Vinar T."/>
            <person name="Zhao G."/>
            <person name="McManus D.P."/>
            <person name="Chen Z."/>
            <person name="Zhou Y."/>
            <person name="Wang S."/>
        </authorList>
    </citation>
    <scope>NUCLEOTIDE SEQUENCE [LARGE SCALE GENOMIC DNA]</scope>
</reference>
<accession>W6UXI0</accession>
<organism evidence="1 2">
    <name type="scientific">Echinococcus granulosus</name>
    <name type="common">Hydatid tapeworm</name>
    <dbReference type="NCBI Taxonomy" id="6210"/>
    <lineage>
        <taxon>Eukaryota</taxon>
        <taxon>Metazoa</taxon>
        <taxon>Spiralia</taxon>
        <taxon>Lophotrochozoa</taxon>
        <taxon>Platyhelminthes</taxon>
        <taxon>Cestoda</taxon>
        <taxon>Eucestoda</taxon>
        <taxon>Cyclophyllidea</taxon>
        <taxon>Taeniidae</taxon>
        <taxon>Echinococcus</taxon>
        <taxon>Echinococcus granulosus group</taxon>
    </lineage>
</organism>
<dbReference type="Proteomes" id="UP000019149">
    <property type="component" value="Unassembled WGS sequence"/>
</dbReference>
<dbReference type="KEGG" id="egl:EGR_06899"/>
<dbReference type="CTD" id="36342614"/>
<evidence type="ECO:0000313" key="2">
    <source>
        <dbReference type="Proteomes" id="UP000019149"/>
    </source>
</evidence>
<evidence type="ECO:0000313" key="1">
    <source>
        <dbReference type="EMBL" id="EUB58264.1"/>
    </source>
</evidence>
<dbReference type="EMBL" id="APAU02000065">
    <property type="protein sequence ID" value="EUB58264.1"/>
    <property type="molecule type" value="Genomic_DNA"/>
</dbReference>
<keyword evidence="2" id="KW-1185">Reference proteome</keyword>